<feature type="coiled-coil region" evidence="1">
    <location>
        <begin position="187"/>
        <end position="214"/>
    </location>
</feature>
<evidence type="ECO:0000256" key="1">
    <source>
        <dbReference type="SAM" id="Coils"/>
    </source>
</evidence>
<evidence type="ECO:0000313" key="4">
    <source>
        <dbReference type="EMBL" id="RMX44917.1"/>
    </source>
</evidence>
<evidence type="ECO:0000313" key="5">
    <source>
        <dbReference type="Proteomes" id="UP000275408"/>
    </source>
</evidence>
<comment type="caution">
    <text evidence="4">The sequence shown here is derived from an EMBL/GenBank/DDBJ whole genome shotgun (WGS) entry which is preliminary data.</text>
</comment>
<gene>
    <name evidence="4" type="ORF">pdam_00020664</name>
</gene>
<dbReference type="OMA" id="NAHTERM"/>
<organism evidence="4 5">
    <name type="scientific">Pocillopora damicornis</name>
    <name type="common">Cauliflower coral</name>
    <name type="synonym">Millepora damicornis</name>
    <dbReference type="NCBI Taxonomy" id="46731"/>
    <lineage>
        <taxon>Eukaryota</taxon>
        <taxon>Metazoa</taxon>
        <taxon>Cnidaria</taxon>
        <taxon>Anthozoa</taxon>
        <taxon>Hexacorallia</taxon>
        <taxon>Scleractinia</taxon>
        <taxon>Astrocoeniina</taxon>
        <taxon>Pocilloporidae</taxon>
        <taxon>Pocillopora</taxon>
    </lineage>
</organism>
<proteinExistence type="predicted"/>
<accession>A0A3M6TU23</accession>
<dbReference type="Proteomes" id="UP000275408">
    <property type="component" value="Unassembled WGS sequence"/>
</dbReference>
<keyword evidence="3" id="KW-0812">Transmembrane</keyword>
<keyword evidence="5" id="KW-1185">Reference proteome</keyword>
<feature type="region of interest" description="Disordered" evidence="2">
    <location>
        <begin position="71"/>
        <end position="116"/>
    </location>
</feature>
<feature type="transmembrane region" description="Helical" evidence="3">
    <location>
        <begin position="130"/>
        <end position="156"/>
    </location>
</feature>
<dbReference type="Gene3D" id="1.20.5.320">
    <property type="entry name" value="6-Phosphogluconate Dehydrogenase, domain 3"/>
    <property type="match status" value="1"/>
</dbReference>
<evidence type="ECO:0000256" key="3">
    <source>
        <dbReference type="SAM" id="Phobius"/>
    </source>
</evidence>
<dbReference type="EMBL" id="RCHS01002927">
    <property type="protein sequence ID" value="RMX44917.1"/>
    <property type="molecule type" value="Genomic_DNA"/>
</dbReference>
<keyword evidence="3" id="KW-0472">Membrane</keyword>
<feature type="compositionally biased region" description="Basic and acidic residues" evidence="2">
    <location>
        <begin position="85"/>
        <end position="96"/>
    </location>
</feature>
<protein>
    <submittedName>
        <fullName evidence="4">Uncharacterized protein</fullName>
    </submittedName>
</protein>
<feature type="region of interest" description="Disordered" evidence="2">
    <location>
        <begin position="247"/>
        <end position="271"/>
    </location>
</feature>
<dbReference type="OrthoDB" id="5971874at2759"/>
<feature type="compositionally biased region" description="Pro residues" evidence="2">
    <location>
        <begin position="250"/>
        <end position="259"/>
    </location>
</feature>
<keyword evidence="1" id="KW-0175">Coiled coil</keyword>
<evidence type="ECO:0000256" key="2">
    <source>
        <dbReference type="SAM" id="MobiDB-lite"/>
    </source>
</evidence>
<dbReference type="AlphaFoldDB" id="A0A3M6TU23"/>
<name>A0A3M6TU23_POCDA</name>
<reference evidence="4 5" key="1">
    <citation type="journal article" date="2018" name="Sci. Rep.">
        <title>Comparative analysis of the Pocillopora damicornis genome highlights role of immune system in coral evolution.</title>
        <authorList>
            <person name="Cunning R."/>
            <person name="Bay R.A."/>
            <person name="Gillette P."/>
            <person name="Baker A.C."/>
            <person name="Traylor-Knowles N."/>
        </authorList>
    </citation>
    <scope>NUCLEOTIDE SEQUENCE [LARGE SCALE GENOMIC DNA]</scope>
    <source>
        <strain evidence="4">RSMAS</strain>
        <tissue evidence="4">Whole animal</tissue>
    </source>
</reference>
<keyword evidence="3" id="KW-1133">Transmembrane helix</keyword>
<sequence>MASVNSRAELVPNRAFTPTNEDFMMDYELECRATTPLKTRLDSYENMNGRRFVDDPSHQYEDPSKLADEVFHNQGRGKPHPPSRSVDKRPRRKTNEAYEPVPYSQKRRRTFTDDSDDGYHRDTCNKLFKVMAFFGFLFGLGAAVVVVMLMLGIMFVPGCDDCKKEIVPSQSSTAQSVGSAQELWRVIKEMKSNLSELNQAIRKKNEIISQLQRRDIEHTGKIVELEQRAAKAFSFAKNYKLNISSLVGPRGPPGNPGPIGPSGKDGVDGRPGKPGLVNMSLCVYRVEDGVPFTAERAGSGQNVIVTENTQERIIGVTCSTEGTAEYNLESYFRGNQRQYKCICRGQSSLFRGTTGRAKCILHYWVCPLSF</sequence>